<evidence type="ECO:0000256" key="1">
    <source>
        <dbReference type="SAM" id="Coils"/>
    </source>
</evidence>
<keyword evidence="3" id="KW-1185">Reference proteome</keyword>
<reference evidence="2 3" key="1">
    <citation type="journal article" date="2023" name="Sci. Data">
        <title>Genome assembly of the Korean intertidal mud-creeper Batillaria attramentaria.</title>
        <authorList>
            <person name="Patra A.K."/>
            <person name="Ho P.T."/>
            <person name="Jun S."/>
            <person name="Lee S.J."/>
            <person name="Kim Y."/>
            <person name="Won Y.J."/>
        </authorList>
    </citation>
    <scope>NUCLEOTIDE SEQUENCE [LARGE SCALE GENOMIC DNA]</scope>
    <source>
        <strain evidence="2">Wonlab-2016</strain>
    </source>
</reference>
<dbReference type="Gene3D" id="1.10.287.1490">
    <property type="match status" value="1"/>
</dbReference>
<dbReference type="PANTHER" id="PTHR46753:SF3">
    <property type="entry name" value="PDZ DOMAIN-CONTAINING PROTEIN"/>
    <property type="match status" value="1"/>
</dbReference>
<comment type="caution">
    <text evidence="2">The sequence shown here is derived from an EMBL/GenBank/DDBJ whole genome shotgun (WGS) entry which is preliminary data.</text>
</comment>
<evidence type="ECO:0000313" key="2">
    <source>
        <dbReference type="EMBL" id="KAK7468047.1"/>
    </source>
</evidence>
<evidence type="ECO:0000313" key="3">
    <source>
        <dbReference type="Proteomes" id="UP001519460"/>
    </source>
</evidence>
<dbReference type="EMBL" id="JACVVK020000524">
    <property type="protein sequence ID" value="KAK7468047.1"/>
    <property type="molecule type" value="Genomic_DNA"/>
</dbReference>
<feature type="coiled-coil region" evidence="1">
    <location>
        <begin position="896"/>
        <end position="923"/>
    </location>
</feature>
<dbReference type="SUPFAM" id="SSF58104">
    <property type="entry name" value="Methyl-accepting chemotaxis protein (MCP) signaling domain"/>
    <property type="match status" value="1"/>
</dbReference>
<proteinExistence type="predicted"/>
<feature type="coiled-coil region" evidence="1">
    <location>
        <begin position="540"/>
        <end position="567"/>
    </location>
</feature>
<organism evidence="2 3">
    <name type="scientific">Batillaria attramentaria</name>
    <dbReference type="NCBI Taxonomy" id="370345"/>
    <lineage>
        <taxon>Eukaryota</taxon>
        <taxon>Metazoa</taxon>
        <taxon>Spiralia</taxon>
        <taxon>Lophotrochozoa</taxon>
        <taxon>Mollusca</taxon>
        <taxon>Gastropoda</taxon>
        <taxon>Caenogastropoda</taxon>
        <taxon>Sorbeoconcha</taxon>
        <taxon>Cerithioidea</taxon>
        <taxon>Batillariidae</taxon>
        <taxon>Batillaria</taxon>
    </lineage>
</organism>
<gene>
    <name evidence="2" type="ORF">BaRGS_00036698</name>
</gene>
<dbReference type="Proteomes" id="UP001519460">
    <property type="component" value="Unassembled WGS sequence"/>
</dbReference>
<sequence>MSQFWVHPTDAAHTQATVCVGSSFTFPFDIKKTIFPLTTRFKTPAESDLTQNSRLVFSGTRRSMRNITLLDVQLSDAGKYVMELLTLSQVMDVRSFTLTVTEAVSVLGEKLTVKLHYFEEVRVNNVKNVSVSLICGQLKESSTDIHAMFETPRGRVPVNATSDGNFELPLDPMTSLPGEYKCWLPAEDQTPVACLAPDHPVRTGATLKFSLQADLLTRVNMLLHDDLLTKIQNLTAKVYKLTEAIEPENRNLTAASDSKAVTLSTQTLAFKLRRAEKLVEDIKTDSKAGLEKLENLTDGLNKVEKTNTMDIQTLKTVSERPGRLWGIMTNLTDYLDEVKDNVRYLSNDVDAFTKTNSDLSDGLQTLKGDVETLTGNVGNLSDTVNQTGYNVTTVSSAQSKLKNDTEILADALEALENLPVLQHTMDMPNRTEMELFMVYATGELSIVKGDVGNLTDDLDTLTEKTTSLSGDVTDVSDRVPKMREDVRNLTGELDAVKRSTSILATCDACAMMENMTSAIGEVRRGMGSLNDDVFAVNGDVRNLTRSLKELNNDVGSLNDELNDVAVQVRTLTNLTNTDNRENLPDILSKIRTELGNLTSDVDKVKDAMKNFTADLNTVKATAGTNQTESIKLLSKDMETLTDKLGKLNSDTQILTSDLSEVKRYVQTLTGDVSSVKIDVGNMTGDVGSLTQKTEDLSADLRTAIEALQNTMGELESLITALPRTTTDEPKNLISGLPGNRVVTGNLTCKACGTGTETFDFCGLRCNIANLTDVVKNMTTDVGRMIGEVSGVERDVLRLSDDLRNVTAGGNVLTGDVGNLKLSVGGLTSDLDLAKGDVTNLTGDVTMVKTDVSILTRDMKQSLSQMRTLVDKINLASSNATRDLEKVENIMTTIDVMRNLTAGVQELKNDVNILSKKVESLESDPQTSPLSKFREPIRHLTGEIIGLNGRMSQLFQSFSATHDDLQKSITENEKFSEQLQSRLDILSMTVTGGTDSTLTERTDLSQNRSVCLRK</sequence>
<dbReference type="AlphaFoldDB" id="A0ABD0JBM5"/>
<keyword evidence="1" id="KW-0175">Coiled coil</keyword>
<accession>A0ABD0JBM5</accession>
<protein>
    <submittedName>
        <fullName evidence="2">Uncharacterized protein</fullName>
    </submittedName>
</protein>
<dbReference type="PANTHER" id="PTHR46753">
    <property type="entry name" value="FYVE AND COILED-COIL DOMAIN-CONTAINING PROTEIN 1"/>
    <property type="match status" value="1"/>
</dbReference>
<dbReference type="Gene3D" id="1.20.1170.10">
    <property type="match status" value="1"/>
</dbReference>
<name>A0ABD0JBM5_9CAEN</name>